<feature type="compositionally biased region" description="Pro residues" evidence="1">
    <location>
        <begin position="1"/>
        <end position="17"/>
    </location>
</feature>
<sequence length="143" mass="15317">MSVTPPPLPPPPPPPQPAGGAPDPEPRPFARPLNRAEERSLSDLESELSRSDPDLNSEMSSLESTGGARGAVDRAPLDRILQGVAIGVIVLVLVPGEWLAGLLSFGLLLGIPFAMAMIAVRAKREGYYESEGEKRDDDEDHRT</sequence>
<name>A0ABS4VZZ0_9PSEU</name>
<keyword evidence="2" id="KW-0812">Transmembrane</keyword>
<dbReference type="InterPro" id="IPR021401">
    <property type="entry name" value="DUF3040"/>
</dbReference>
<dbReference type="RefSeq" id="WP_210031580.1">
    <property type="nucleotide sequence ID" value="NZ_JAGINU010000001.1"/>
</dbReference>
<evidence type="ECO:0000313" key="3">
    <source>
        <dbReference type="EMBL" id="MBP2369486.1"/>
    </source>
</evidence>
<dbReference type="EMBL" id="JAGINU010000001">
    <property type="protein sequence ID" value="MBP2369486.1"/>
    <property type="molecule type" value="Genomic_DNA"/>
</dbReference>
<comment type="caution">
    <text evidence="3">The sequence shown here is derived from an EMBL/GenBank/DDBJ whole genome shotgun (WGS) entry which is preliminary data.</text>
</comment>
<evidence type="ECO:0000256" key="2">
    <source>
        <dbReference type="SAM" id="Phobius"/>
    </source>
</evidence>
<dbReference type="Proteomes" id="UP001519295">
    <property type="component" value="Unassembled WGS sequence"/>
</dbReference>
<proteinExistence type="predicted"/>
<evidence type="ECO:0000256" key="1">
    <source>
        <dbReference type="SAM" id="MobiDB-lite"/>
    </source>
</evidence>
<reference evidence="3 4" key="1">
    <citation type="submission" date="2021-03" db="EMBL/GenBank/DDBJ databases">
        <title>Sequencing the genomes of 1000 actinobacteria strains.</title>
        <authorList>
            <person name="Klenk H.-P."/>
        </authorList>
    </citation>
    <scope>NUCLEOTIDE SEQUENCE [LARGE SCALE GENOMIC DNA]</scope>
    <source>
        <strain evidence="3 4">DSM 45256</strain>
    </source>
</reference>
<keyword evidence="2" id="KW-1133">Transmembrane helix</keyword>
<keyword evidence="4" id="KW-1185">Reference proteome</keyword>
<accession>A0ABS4VZZ0</accession>
<evidence type="ECO:0000313" key="4">
    <source>
        <dbReference type="Proteomes" id="UP001519295"/>
    </source>
</evidence>
<feature type="compositionally biased region" description="Basic and acidic residues" evidence="1">
    <location>
        <begin position="24"/>
        <end position="53"/>
    </location>
</feature>
<keyword evidence="2" id="KW-0472">Membrane</keyword>
<feature type="region of interest" description="Disordered" evidence="1">
    <location>
        <begin position="1"/>
        <end position="71"/>
    </location>
</feature>
<feature type="transmembrane region" description="Helical" evidence="2">
    <location>
        <begin position="102"/>
        <end position="120"/>
    </location>
</feature>
<evidence type="ECO:0008006" key="5">
    <source>
        <dbReference type="Google" id="ProtNLM"/>
    </source>
</evidence>
<protein>
    <recommendedName>
        <fullName evidence="5">DUF3040 family protein</fullName>
    </recommendedName>
</protein>
<organism evidence="3 4">
    <name type="scientific">Pseudonocardia parietis</name>
    <dbReference type="NCBI Taxonomy" id="570936"/>
    <lineage>
        <taxon>Bacteria</taxon>
        <taxon>Bacillati</taxon>
        <taxon>Actinomycetota</taxon>
        <taxon>Actinomycetes</taxon>
        <taxon>Pseudonocardiales</taxon>
        <taxon>Pseudonocardiaceae</taxon>
        <taxon>Pseudonocardia</taxon>
    </lineage>
</organism>
<dbReference type="Pfam" id="PF11239">
    <property type="entry name" value="DUF3040"/>
    <property type="match status" value="1"/>
</dbReference>
<gene>
    <name evidence="3" type="ORF">JOF36_005182</name>
</gene>